<accession>A0A1X7TBK7</accession>
<sequence>LRILVLLCQAMLHMLHQKLLFLIDTVQQWMSTVTLFSRRLMEMNLCSRPEIIDDSRERCTIW</sequence>
<evidence type="ECO:0000313" key="2">
    <source>
        <dbReference type="EnsemblMetazoa" id="Aqu2.1.11830_001"/>
    </source>
</evidence>
<reference evidence="2" key="1">
    <citation type="submission" date="2017-05" db="UniProtKB">
        <authorList>
            <consortium name="EnsemblMetazoa"/>
        </authorList>
    </citation>
    <scope>IDENTIFICATION</scope>
</reference>
<evidence type="ECO:0000256" key="1">
    <source>
        <dbReference type="SAM" id="SignalP"/>
    </source>
</evidence>
<feature type="chain" id="PRO_5013050120" evidence="1">
    <location>
        <begin position="18"/>
        <end position="62"/>
    </location>
</feature>
<protein>
    <submittedName>
        <fullName evidence="2">Uncharacterized protein</fullName>
    </submittedName>
</protein>
<keyword evidence="1" id="KW-0732">Signal</keyword>
<dbReference type="EnsemblMetazoa" id="Aqu2.1.11830_001">
    <property type="protein sequence ID" value="Aqu2.1.11830_001"/>
    <property type="gene ID" value="Aqu2.1.11830"/>
</dbReference>
<organism evidence="2">
    <name type="scientific">Amphimedon queenslandica</name>
    <name type="common">Sponge</name>
    <dbReference type="NCBI Taxonomy" id="400682"/>
    <lineage>
        <taxon>Eukaryota</taxon>
        <taxon>Metazoa</taxon>
        <taxon>Porifera</taxon>
        <taxon>Demospongiae</taxon>
        <taxon>Heteroscleromorpha</taxon>
        <taxon>Haplosclerida</taxon>
        <taxon>Niphatidae</taxon>
        <taxon>Amphimedon</taxon>
    </lineage>
</organism>
<name>A0A1X7TBK7_AMPQE</name>
<dbReference type="InParanoid" id="A0A1X7TBK7"/>
<feature type="signal peptide" evidence="1">
    <location>
        <begin position="1"/>
        <end position="17"/>
    </location>
</feature>
<proteinExistence type="predicted"/>
<dbReference type="eggNOG" id="KOG0192">
    <property type="taxonomic scope" value="Eukaryota"/>
</dbReference>
<dbReference type="AlphaFoldDB" id="A0A1X7TBK7"/>